<evidence type="ECO:0000256" key="3">
    <source>
        <dbReference type="ARBA" id="ARBA00023274"/>
    </source>
</evidence>
<protein>
    <recommendedName>
        <fullName evidence="5">30S ribosomal protein S9</fullName>
    </recommendedName>
</protein>
<dbReference type="SUPFAM" id="SSF54211">
    <property type="entry name" value="Ribosomal protein S5 domain 2-like"/>
    <property type="match status" value="1"/>
</dbReference>
<reference evidence="7 8" key="1">
    <citation type="submission" date="2017-07" db="EMBL/GenBank/DDBJ databases">
        <title>Mechanisms for carbon and nitrogen cycling indicate functional differentiation within the Candidate Phyla Radiation.</title>
        <authorList>
            <person name="Danczak R.E."/>
            <person name="Johnston M.D."/>
            <person name="Kenah C."/>
            <person name="Slattery M."/>
            <person name="Wrighton K.C."/>
            <person name="Wilkins M.J."/>
        </authorList>
    </citation>
    <scope>NUCLEOTIDE SEQUENCE [LARGE SCALE GENOMIC DNA]</scope>
    <source>
        <strain evidence="7">Licking1014_85</strain>
    </source>
</reference>
<accession>A0A554LLV9</accession>
<dbReference type="AlphaFoldDB" id="A0A554LLV9"/>
<dbReference type="InterPro" id="IPR020574">
    <property type="entry name" value="Ribosomal_uS9_CS"/>
</dbReference>
<dbReference type="InterPro" id="IPR023035">
    <property type="entry name" value="Ribosomal_uS9_bac/plastid"/>
</dbReference>
<dbReference type="NCBIfam" id="NF001099">
    <property type="entry name" value="PRK00132.1"/>
    <property type="match status" value="1"/>
</dbReference>
<organism evidence="7 8">
    <name type="scientific">Candidatus Berkelbacteria bacterium Licking1014_85</name>
    <dbReference type="NCBI Taxonomy" id="2017148"/>
    <lineage>
        <taxon>Bacteria</taxon>
        <taxon>Candidatus Berkelbacteria</taxon>
    </lineage>
</organism>
<dbReference type="PROSITE" id="PS00360">
    <property type="entry name" value="RIBOSOMAL_S9"/>
    <property type="match status" value="1"/>
</dbReference>
<keyword evidence="2 4" id="KW-0689">Ribosomal protein</keyword>
<keyword evidence="3 4" id="KW-0687">Ribonucleoprotein</keyword>
<dbReference type="InterPro" id="IPR000754">
    <property type="entry name" value="Ribosomal_uS9"/>
</dbReference>
<dbReference type="InterPro" id="IPR014721">
    <property type="entry name" value="Ribsml_uS5_D2-typ_fold_subgr"/>
</dbReference>
<dbReference type="EMBL" id="VMGI01000008">
    <property type="protein sequence ID" value="TSC93852.1"/>
    <property type="molecule type" value="Genomic_DNA"/>
</dbReference>
<evidence type="ECO:0000256" key="2">
    <source>
        <dbReference type="ARBA" id="ARBA00022980"/>
    </source>
</evidence>
<evidence type="ECO:0000256" key="1">
    <source>
        <dbReference type="ARBA" id="ARBA00005251"/>
    </source>
</evidence>
<dbReference type="InterPro" id="IPR020568">
    <property type="entry name" value="Ribosomal_Su5_D2-typ_SF"/>
</dbReference>
<evidence type="ECO:0000256" key="5">
    <source>
        <dbReference type="RuleBase" id="RU003816"/>
    </source>
</evidence>
<dbReference type="GO" id="GO:0003723">
    <property type="term" value="F:RNA binding"/>
    <property type="evidence" value="ECO:0007669"/>
    <property type="project" value="TreeGrafter"/>
</dbReference>
<proteinExistence type="inferred from homology"/>
<evidence type="ECO:0000256" key="6">
    <source>
        <dbReference type="SAM" id="MobiDB-lite"/>
    </source>
</evidence>
<dbReference type="PANTHER" id="PTHR21569:SF1">
    <property type="entry name" value="SMALL RIBOSOMAL SUBUNIT PROTEIN US9M"/>
    <property type="match status" value="1"/>
</dbReference>
<gene>
    <name evidence="7" type="ORF">CEN91_97</name>
</gene>
<name>A0A554LLV9_9BACT</name>
<evidence type="ECO:0000313" key="7">
    <source>
        <dbReference type="EMBL" id="TSC93852.1"/>
    </source>
</evidence>
<feature type="region of interest" description="Disordered" evidence="6">
    <location>
        <begin position="102"/>
        <end position="133"/>
    </location>
</feature>
<sequence>MPTENKIKNIKLYEIIATGRRKRATANVKLEKGKGIFAINGKEITQIPKIISDVLKLVAMDGKFDVFARVKGGGKTGQVEAIRLGLARAIIQYDPELKSTLRKNSLVTRDQREKERKKPGLRRARRAPQWAKR</sequence>
<evidence type="ECO:0000256" key="4">
    <source>
        <dbReference type="RuleBase" id="RU003815"/>
    </source>
</evidence>
<dbReference type="Proteomes" id="UP000315589">
    <property type="component" value="Unassembled WGS sequence"/>
</dbReference>
<dbReference type="PANTHER" id="PTHR21569">
    <property type="entry name" value="RIBOSOMAL PROTEIN S9"/>
    <property type="match status" value="1"/>
</dbReference>
<feature type="compositionally biased region" description="Basic residues" evidence="6">
    <location>
        <begin position="119"/>
        <end position="133"/>
    </location>
</feature>
<dbReference type="FunFam" id="3.30.230.10:FF:000001">
    <property type="entry name" value="30S ribosomal protein S9"/>
    <property type="match status" value="1"/>
</dbReference>
<dbReference type="Gene3D" id="3.30.230.10">
    <property type="match status" value="1"/>
</dbReference>
<comment type="similarity">
    <text evidence="1 4">Belongs to the universal ribosomal protein uS9 family.</text>
</comment>
<feature type="compositionally biased region" description="Basic and acidic residues" evidence="6">
    <location>
        <begin position="109"/>
        <end position="118"/>
    </location>
</feature>
<dbReference type="GO" id="GO:0006412">
    <property type="term" value="P:translation"/>
    <property type="evidence" value="ECO:0007669"/>
    <property type="project" value="InterPro"/>
</dbReference>
<comment type="caution">
    <text evidence="7">The sequence shown here is derived from an EMBL/GenBank/DDBJ whole genome shotgun (WGS) entry which is preliminary data.</text>
</comment>
<dbReference type="GO" id="GO:0022627">
    <property type="term" value="C:cytosolic small ribosomal subunit"/>
    <property type="evidence" value="ECO:0007669"/>
    <property type="project" value="TreeGrafter"/>
</dbReference>
<dbReference type="GO" id="GO:0003735">
    <property type="term" value="F:structural constituent of ribosome"/>
    <property type="evidence" value="ECO:0007669"/>
    <property type="project" value="InterPro"/>
</dbReference>
<dbReference type="Pfam" id="PF00380">
    <property type="entry name" value="Ribosomal_S9"/>
    <property type="match status" value="1"/>
</dbReference>
<evidence type="ECO:0000313" key="8">
    <source>
        <dbReference type="Proteomes" id="UP000315589"/>
    </source>
</evidence>